<dbReference type="PATRIC" id="fig|1434106.5.peg.3750"/>
<sequence length="130" mass="14441">MELAKLIGAKVYALYVFNKNAYVPPVLETPIHLGSNWNVMEEMLRKEGDNAIQYAEKVAKDKKIDYEGVVVEGDPASAILEFAEQNKVDIIIMGTLGKGGLERFLLGSVTDKVVRHSKVPVLVVKKQKQN</sequence>
<dbReference type="Proteomes" id="UP000033079">
    <property type="component" value="Chromosome"/>
</dbReference>
<dbReference type="AlphaFoldDB" id="A0A0E3LR59"/>
<gene>
    <name evidence="3" type="ORF">MSBR2_2935</name>
</gene>
<dbReference type="CDD" id="cd00293">
    <property type="entry name" value="USP-like"/>
    <property type="match status" value="1"/>
</dbReference>
<proteinExistence type="inferred from homology"/>
<comment type="similarity">
    <text evidence="1">Belongs to the universal stress protein A family.</text>
</comment>
<dbReference type="PANTHER" id="PTHR46268">
    <property type="entry name" value="STRESS RESPONSE PROTEIN NHAX"/>
    <property type="match status" value="1"/>
</dbReference>
<dbReference type="Pfam" id="PF00582">
    <property type="entry name" value="Usp"/>
    <property type="match status" value="1"/>
</dbReference>
<feature type="domain" description="UspA" evidence="2">
    <location>
        <begin position="2"/>
        <end position="125"/>
    </location>
</feature>
<evidence type="ECO:0000313" key="4">
    <source>
        <dbReference type="Proteomes" id="UP000033079"/>
    </source>
</evidence>
<dbReference type="SUPFAM" id="SSF52402">
    <property type="entry name" value="Adenine nucleotide alpha hydrolases-like"/>
    <property type="match status" value="1"/>
</dbReference>
<dbReference type="InterPro" id="IPR006015">
    <property type="entry name" value="Universal_stress_UspA"/>
</dbReference>
<dbReference type="InterPro" id="IPR006016">
    <property type="entry name" value="UspA"/>
</dbReference>
<dbReference type="EMBL" id="CP009530">
    <property type="protein sequence ID" value="AKB59451.1"/>
    <property type="molecule type" value="Genomic_DNA"/>
</dbReference>
<name>A0A0E3LR59_METBA</name>
<reference evidence="3 4" key="1">
    <citation type="submission" date="2014-07" db="EMBL/GenBank/DDBJ databases">
        <title>Methanogenic archaea and the global carbon cycle.</title>
        <authorList>
            <person name="Henriksen J.R."/>
            <person name="Luke J."/>
            <person name="Reinhart S."/>
            <person name="Benedict M.N."/>
            <person name="Youngblut N.D."/>
            <person name="Metcalf M.E."/>
            <person name="Whitaker R.J."/>
            <person name="Metcalf W.W."/>
        </authorList>
    </citation>
    <scope>NUCLEOTIDE SEQUENCE [LARGE SCALE GENOMIC DNA]</scope>
    <source>
        <strain evidence="3 4">227</strain>
    </source>
</reference>
<evidence type="ECO:0000256" key="1">
    <source>
        <dbReference type="ARBA" id="ARBA00008791"/>
    </source>
</evidence>
<protein>
    <submittedName>
        <fullName evidence="3">Universal stress protein</fullName>
    </submittedName>
</protein>
<dbReference type="PANTHER" id="PTHR46268:SF6">
    <property type="entry name" value="UNIVERSAL STRESS PROTEIN UP12"/>
    <property type="match status" value="1"/>
</dbReference>
<dbReference type="InterPro" id="IPR014729">
    <property type="entry name" value="Rossmann-like_a/b/a_fold"/>
</dbReference>
<evidence type="ECO:0000259" key="2">
    <source>
        <dbReference type="Pfam" id="PF00582"/>
    </source>
</evidence>
<dbReference type="KEGG" id="mbar:MSBR2_2935"/>
<dbReference type="HOGENOM" id="CLU_049301_11_1_2"/>
<dbReference type="PRINTS" id="PR01438">
    <property type="entry name" value="UNVRSLSTRESS"/>
</dbReference>
<accession>A0A0E3LR59</accession>
<organism evidence="3 4">
    <name type="scientific">Methanosarcina barkeri 227</name>
    <dbReference type="NCBI Taxonomy" id="1434106"/>
    <lineage>
        <taxon>Archaea</taxon>
        <taxon>Methanobacteriati</taxon>
        <taxon>Methanobacteriota</taxon>
        <taxon>Stenosarchaea group</taxon>
        <taxon>Methanomicrobia</taxon>
        <taxon>Methanosarcinales</taxon>
        <taxon>Methanosarcinaceae</taxon>
        <taxon>Methanosarcina</taxon>
    </lineage>
</organism>
<evidence type="ECO:0000313" key="3">
    <source>
        <dbReference type="EMBL" id="AKB59451.1"/>
    </source>
</evidence>
<dbReference type="Gene3D" id="3.40.50.620">
    <property type="entry name" value="HUPs"/>
    <property type="match status" value="1"/>
</dbReference>